<dbReference type="Pfam" id="PF14223">
    <property type="entry name" value="Retrotran_gag_2"/>
    <property type="match status" value="1"/>
</dbReference>
<dbReference type="InterPro" id="IPR054722">
    <property type="entry name" value="PolX-like_BBD"/>
</dbReference>
<dbReference type="EMBL" id="CP090171">
    <property type="protein sequence ID" value="UJO22229.1"/>
    <property type="molecule type" value="Genomic_DNA"/>
</dbReference>
<feature type="region of interest" description="Disordered" evidence="1">
    <location>
        <begin position="256"/>
        <end position="342"/>
    </location>
</feature>
<accession>A0A9Q8PGK7</accession>
<gene>
    <name evidence="3" type="ORF">CLAFUR5_08852</name>
</gene>
<feature type="compositionally biased region" description="Acidic residues" evidence="1">
    <location>
        <begin position="320"/>
        <end position="334"/>
    </location>
</feature>
<protein>
    <recommendedName>
        <fullName evidence="2">Retrovirus-related Pol polyprotein from transposon TNT 1-94-like beta-barrel domain-containing protein</fullName>
    </recommendedName>
</protein>
<reference evidence="3" key="2">
    <citation type="journal article" date="2022" name="Microb. Genom.">
        <title>A chromosome-scale genome assembly of the tomato pathogen Cladosporium fulvum reveals a compartmentalized genome architecture and the presence of a dispensable chromosome.</title>
        <authorList>
            <person name="Zaccaron A.Z."/>
            <person name="Chen L.H."/>
            <person name="Samaras A."/>
            <person name="Stergiopoulos I."/>
        </authorList>
    </citation>
    <scope>NUCLEOTIDE SEQUENCE</scope>
    <source>
        <strain evidence="3">Race5_Kim</strain>
    </source>
</reference>
<dbReference type="Proteomes" id="UP000756132">
    <property type="component" value="Chromosome 9"/>
</dbReference>
<evidence type="ECO:0000313" key="3">
    <source>
        <dbReference type="EMBL" id="UJO22229.1"/>
    </source>
</evidence>
<dbReference type="OrthoDB" id="3650403at2759"/>
<reference evidence="3" key="1">
    <citation type="submission" date="2021-12" db="EMBL/GenBank/DDBJ databases">
        <authorList>
            <person name="Zaccaron A."/>
            <person name="Stergiopoulos I."/>
        </authorList>
    </citation>
    <scope>NUCLEOTIDE SEQUENCE</scope>
    <source>
        <strain evidence="3">Race5_Kim</strain>
    </source>
</reference>
<keyword evidence="4" id="KW-1185">Reference proteome</keyword>
<sequence>MENETGFIRKRAAPLLTRENHETWFKLMRIHLVSKQVDWVLEDIITDIPAATPSIATPSASSESSLPLDQAIRKASYRRHNATALYEMYICLSTDDQEMTYEIRHAKGLWEWAEAKYKRRLLATGRSLLQQYTNFVMTEDQSIDDAWQELSSIARRAVSISPQFQDIKTEDRKIQQLLAALPDSFGSIRDAIDAQVNLSPQDILAILREKQESMIHQGTAMFAKKGFQGKLTCHLCGGDHFMSKCPHLSAAQQAVRNKDKLARVTYPAKRQPSPPRRRSSSPNLRDVLKVMTDLAKQMKESRKPKASSSKPARAHATQEDASDPEIPSEDDDVDEVAHSTVEAKGKYPSSEWLLDSCASSHMTDQDSLFRTLKPLQKRKWIKVGGGYLQATHMGSAVMGGPSGKQIVLENVLFVPGLGVSLVSWNQFSQQFAVQPPSFTLKSLPNFEEEYRLSTRSRKFLSHSMLAYSLKNVTVPLWLTLSPKISGSYGIEDVHTLARDC</sequence>
<evidence type="ECO:0000256" key="1">
    <source>
        <dbReference type="SAM" id="MobiDB-lite"/>
    </source>
</evidence>
<organism evidence="3 4">
    <name type="scientific">Passalora fulva</name>
    <name type="common">Tomato leaf mold</name>
    <name type="synonym">Cladosporium fulvum</name>
    <dbReference type="NCBI Taxonomy" id="5499"/>
    <lineage>
        <taxon>Eukaryota</taxon>
        <taxon>Fungi</taxon>
        <taxon>Dikarya</taxon>
        <taxon>Ascomycota</taxon>
        <taxon>Pezizomycotina</taxon>
        <taxon>Dothideomycetes</taxon>
        <taxon>Dothideomycetidae</taxon>
        <taxon>Mycosphaerellales</taxon>
        <taxon>Mycosphaerellaceae</taxon>
        <taxon>Fulvia</taxon>
    </lineage>
</organism>
<dbReference type="Pfam" id="PF22936">
    <property type="entry name" value="Pol_BBD"/>
    <property type="match status" value="1"/>
</dbReference>
<evidence type="ECO:0000313" key="4">
    <source>
        <dbReference type="Proteomes" id="UP000756132"/>
    </source>
</evidence>
<name>A0A9Q8PGK7_PASFU</name>
<proteinExistence type="predicted"/>
<dbReference type="AlphaFoldDB" id="A0A9Q8PGK7"/>
<feature type="domain" description="Retrovirus-related Pol polyprotein from transposon TNT 1-94-like beta-barrel" evidence="2">
    <location>
        <begin position="352"/>
        <end position="429"/>
    </location>
</feature>
<evidence type="ECO:0000259" key="2">
    <source>
        <dbReference type="Pfam" id="PF22936"/>
    </source>
</evidence>